<dbReference type="Pfam" id="PF00536">
    <property type="entry name" value="SAM_1"/>
    <property type="match status" value="1"/>
</dbReference>
<dbReference type="SUPFAM" id="SSF47769">
    <property type="entry name" value="SAM/Pointed domain"/>
    <property type="match status" value="1"/>
</dbReference>
<gene>
    <name evidence="3" type="primary">ANKS6</name>
    <name evidence="5" type="synonym">LOC105274291</name>
    <name evidence="3" type="ORF">g.5561</name>
</gene>
<keyword evidence="4" id="KW-1185">Reference proteome</keyword>
<dbReference type="OrthoDB" id="539213at2759"/>
<protein>
    <submittedName>
        <fullName evidence="3">ANKS6 protein</fullName>
    </submittedName>
</protein>
<dbReference type="AlphaFoldDB" id="A0A0C9Q8H0"/>
<feature type="compositionally biased region" description="Low complexity" evidence="1">
    <location>
        <begin position="179"/>
        <end position="189"/>
    </location>
</feature>
<dbReference type="Gene3D" id="1.10.150.50">
    <property type="entry name" value="Transcription Factor, Ets-1"/>
    <property type="match status" value="1"/>
</dbReference>
<feature type="region of interest" description="Disordered" evidence="1">
    <location>
        <begin position="1"/>
        <end position="42"/>
    </location>
</feature>
<organism evidence="3">
    <name type="scientific">Fopius arisanus</name>
    <dbReference type="NCBI Taxonomy" id="64838"/>
    <lineage>
        <taxon>Eukaryota</taxon>
        <taxon>Metazoa</taxon>
        <taxon>Ecdysozoa</taxon>
        <taxon>Arthropoda</taxon>
        <taxon>Hexapoda</taxon>
        <taxon>Insecta</taxon>
        <taxon>Pterygota</taxon>
        <taxon>Neoptera</taxon>
        <taxon>Endopterygota</taxon>
        <taxon>Hymenoptera</taxon>
        <taxon>Apocrita</taxon>
        <taxon>Ichneumonoidea</taxon>
        <taxon>Braconidae</taxon>
        <taxon>Opiinae</taxon>
        <taxon>Fopius</taxon>
    </lineage>
</organism>
<dbReference type="EMBL" id="GBYB01010533">
    <property type="protein sequence ID" value="JAG80300.1"/>
    <property type="molecule type" value="Transcribed_RNA"/>
</dbReference>
<dbReference type="RefSeq" id="XP_011315542.1">
    <property type="nucleotide sequence ID" value="XM_011317240.1"/>
</dbReference>
<evidence type="ECO:0000259" key="2">
    <source>
        <dbReference type="Pfam" id="PF00536"/>
    </source>
</evidence>
<sequence length="279" mass="31604">MAEVSPPGLTQTNQRYLNEHTPPERIKSLPVPPPKWKRHSPNVTTDVADKLIKTFQTMDLNDSVDAMMNEGLMKKQTHDVNNEKNQLSFGLNDSFCLDDSLSISSNEYASNSCVNDSSVLNSCEDDPPDTSTPHQSIVSNSKYKMLRPPDLVIEEANFEQNLQEVEDLNQLSPVPSPFPGSSSDDSLFSNEETPQPIDCETPPSGFYLKENQRKMVHLLKRFGLNHLAFIFIEQEVDVEMFLTLDEKDLKEIGIKKNTDRNILLSVISECNARLYERKN</sequence>
<evidence type="ECO:0000313" key="5">
    <source>
        <dbReference type="RefSeq" id="XP_011315542.1"/>
    </source>
</evidence>
<feature type="compositionally biased region" description="Basic and acidic residues" evidence="1">
    <location>
        <begin position="17"/>
        <end position="27"/>
    </location>
</feature>
<dbReference type="KEGG" id="fas:105274291"/>
<feature type="domain" description="SAM" evidence="2">
    <location>
        <begin position="218"/>
        <end position="267"/>
    </location>
</feature>
<dbReference type="InterPro" id="IPR001660">
    <property type="entry name" value="SAM"/>
</dbReference>
<name>A0A0C9Q8H0_9HYME</name>
<dbReference type="InterPro" id="IPR013761">
    <property type="entry name" value="SAM/pointed_sf"/>
</dbReference>
<dbReference type="GeneID" id="105274291"/>
<accession>A0A9R1TTM3</accession>
<dbReference type="Proteomes" id="UP000694866">
    <property type="component" value="Unplaced"/>
</dbReference>
<reference evidence="5" key="2">
    <citation type="submission" date="2025-04" db="UniProtKB">
        <authorList>
            <consortium name="RefSeq"/>
        </authorList>
    </citation>
    <scope>IDENTIFICATION</scope>
    <source>
        <strain evidence="5">USDA-PBARC FA_bdor</strain>
        <tissue evidence="5">Whole organism</tissue>
    </source>
</reference>
<reference evidence="3" key="1">
    <citation type="submission" date="2015-01" db="EMBL/GenBank/DDBJ databases">
        <title>Transcriptome Assembly of Fopius arisanus.</title>
        <authorList>
            <person name="Geib S."/>
        </authorList>
    </citation>
    <scope>NUCLEOTIDE SEQUENCE</scope>
</reference>
<proteinExistence type="predicted"/>
<accession>A0A0C9Q8H0</accession>
<evidence type="ECO:0000313" key="4">
    <source>
        <dbReference type="Proteomes" id="UP000694866"/>
    </source>
</evidence>
<evidence type="ECO:0000313" key="3">
    <source>
        <dbReference type="EMBL" id="JAG80300.1"/>
    </source>
</evidence>
<evidence type="ECO:0000256" key="1">
    <source>
        <dbReference type="SAM" id="MobiDB-lite"/>
    </source>
</evidence>
<feature type="region of interest" description="Disordered" evidence="1">
    <location>
        <begin position="174"/>
        <end position="201"/>
    </location>
</feature>